<protein>
    <submittedName>
        <fullName evidence="1">HAD hydrolase-like protein</fullName>
    </submittedName>
</protein>
<reference evidence="1" key="2">
    <citation type="journal article" date="2021" name="Microbiome">
        <title>Successional dynamics and alternative stable states in a saline activated sludge microbial community over 9 years.</title>
        <authorList>
            <person name="Wang Y."/>
            <person name="Ye J."/>
            <person name="Ju F."/>
            <person name="Liu L."/>
            <person name="Boyd J.A."/>
            <person name="Deng Y."/>
            <person name="Parks D.H."/>
            <person name="Jiang X."/>
            <person name="Yin X."/>
            <person name="Woodcroft B.J."/>
            <person name="Tyson G.W."/>
            <person name="Hugenholtz P."/>
            <person name="Polz M.F."/>
            <person name="Zhang T."/>
        </authorList>
    </citation>
    <scope>NUCLEOTIDE SEQUENCE</scope>
    <source>
        <strain evidence="1">HKST-UBA02</strain>
    </source>
</reference>
<dbReference type="Proteomes" id="UP000739538">
    <property type="component" value="Unassembled WGS sequence"/>
</dbReference>
<dbReference type="SFLD" id="SFLDS00003">
    <property type="entry name" value="Haloacid_Dehalogenase"/>
    <property type="match status" value="1"/>
</dbReference>
<gene>
    <name evidence="1" type="ORF">KDA27_11195</name>
</gene>
<dbReference type="PANTHER" id="PTHR43434">
    <property type="entry name" value="PHOSPHOGLYCOLATE PHOSPHATASE"/>
    <property type="match status" value="1"/>
</dbReference>
<dbReference type="Gene3D" id="1.10.150.240">
    <property type="entry name" value="Putative phosphatase, domain 2"/>
    <property type="match status" value="1"/>
</dbReference>
<dbReference type="PANTHER" id="PTHR43434:SF20">
    <property type="entry name" value="5'-NUCLEOTIDASE"/>
    <property type="match status" value="1"/>
</dbReference>
<accession>A0A956NCQ4</accession>
<dbReference type="GO" id="GO:0016787">
    <property type="term" value="F:hydrolase activity"/>
    <property type="evidence" value="ECO:0007669"/>
    <property type="project" value="UniProtKB-KW"/>
</dbReference>
<dbReference type="InterPro" id="IPR023198">
    <property type="entry name" value="PGP-like_dom2"/>
</dbReference>
<dbReference type="GO" id="GO:0005829">
    <property type="term" value="C:cytosol"/>
    <property type="evidence" value="ECO:0007669"/>
    <property type="project" value="TreeGrafter"/>
</dbReference>
<dbReference type="GO" id="GO:0004713">
    <property type="term" value="F:protein tyrosine kinase activity"/>
    <property type="evidence" value="ECO:0007669"/>
    <property type="project" value="TreeGrafter"/>
</dbReference>
<name>A0A956NCQ4_UNCEI</name>
<proteinExistence type="predicted"/>
<organism evidence="1 2">
    <name type="scientific">Eiseniibacteriota bacterium</name>
    <dbReference type="NCBI Taxonomy" id="2212470"/>
    <lineage>
        <taxon>Bacteria</taxon>
        <taxon>Candidatus Eiseniibacteriota</taxon>
    </lineage>
</organism>
<dbReference type="InterPro" id="IPR041492">
    <property type="entry name" value="HAD_2"/>
</dbReference>
<dbReference type="Pfam" id="PF13419">
    <property type="entry name" value="HAD_2"/>
    <property type="match status" value="1"/>
</dbReference>
<reference evidence="1" key="1">
    <citation type="submission" date="2020-04" db="EMBL/GenBank/DDBJ databases">
        <authorList>
            <person name="Zhang T."/>
        </authorList>
    </citation>
    <scope>NUCLEOTIDE SEQUENCE</scope>
    <source>
        <strain evidence="1">HKST-UBA02</strain>
    </source>
</reference>
<dbReference type="SFLD" id="SFLDG01129">
    <property type="entry name" value="C1.5:_HAD__Beta-PGM__Phosphata"/>
    <property type="match status" value="1"/>
</dbReference>
<evidence type="ECO:0000313" key="1">
    <source>
        <dbReference type="EMBL" id="MCA9756357.1"/>
    </source>
</evidence>
<sequence>MHLFFDLDGTLTDPCVGITRCIEHAMFQMGQALPVGTDLRRFIGPPLQDTFRTLLDTDEPKPVAEAVKHYRDRFSRVGMYENEVYPPIPGELTILADRGYTLWVVTSKPHVFAEKIIAHFGLSARFAGIHGSELDGTNTDKRDLIAHVLRAESIGPADAWMIGDRGHDVRGGVANRVRTAGVLWGYGSREELVEAGADIVLQEPEELSEQFRGEGQ</sequence>
<dbReference type="AlphaFoldDB" id="A0A956NCQ4"/>
<keyword evidence="1" id="KW-0378">Hydrolase</keyword>
<dbReference type="SUPFAM" id="SSF56784">
    <property type="entry name" value="HAD-like"/>
    <property type="match status" value="1"/>
</dbReference>
<dbReference type="InterPro" id="IPR036412">
    <property type="entry name" value="HAD-like_sf"/>
</dbReference>
<evidence type="ECO:0000313" key="2">
    <source>
        <dbReference type="Proteomes" id="UP000739538"/>
    </source>
</evidence>
<dbReference type="EMBL" id="JAGQHS010000050">
    <property type="protein sequence ID" value="MCA9756357.1"/>
    <property type="molecule type" value="Genomic_DNA"/>
</dbReference>
<dbReference type="Gene3D" id="3.40.50.1000">
    <property type="entry name" value="HAD superfamily/HAD-like"/>
    <property type="match status" value="1"/>
</dbReference>
<comment type="caution">
    <text evidence="1">The sequence shown here is derived from an EMBL/GenBank/DDBJ whole genome shotgun (WGS) entry which is preliminary data.</text>
</comment>
<dbReference type="InterPro" id="IPR023214">
    <property type="entry name" value="HAD_sf"/>
</dbReference>
<dbReference type="InterPro" id="IPR050155">
    <property type="entry name" value="HAD-like_hydrolase_sf"/>
</dbReference>